<protein>
    <recommendedName>
        <fullName evidence="3">Sulfotransferase</fullName>
        <ecNumber evidence="3">2.8.2.-</ecNumber>
    </recommendedName>
</protein>
<evidence type="ECO:0000256" key="1">
    <source>
        <dbReference type="ARBA" id="ARBA00005771"/>
    </source>
</evidence>
<evidence type="ECO:0000256" key="4">
    <source>
        <dbReference type="SAM" id="MobiDB-lite"/>
    </source>
</evidence>
<dbReference type="EMBL" id="PYDT01000001">
    <property type="protein sequence ID" value="THU72622.1"/>
    <property type="molecule type" value="Genomic_DNA"/>
</dbReference>
<evidence type="ECO:0000313" key="6">
    <source>
        <dbReference type="EMBL" id="THU72622.1"/>
    </source>
</evidence>
<dbReference type="SUPFAM" id="SSF52540">
    <property type="entry name" value="P-loop containing nucleoside triphosphate hydrolases"/>
    <property type="match status" value="1"/>
</dbReference>
<gene>
    <name evidence="6" type="ORF">C4D60_Mb04t14140</name>
</gene>
<dbReference type="GO" id="GO:0008146">
    <property type="term" value="F:sulfotransferase activity"/>
    <property type="evidence" value="ECO:0007669"/>
    <property type="project" value="InterPro"/>
</dbReference>
<evidence type="ECO:0000313" key="7">
    <source>
        <dbReference type="Proteomes" id="UP000317650"/>
    </source>
</evidence>
<keyword evidence="2 3" id="KW-0808">Transferase</keyword>
<sequence length="368" mass="41710">MENTEEGLPTDQHFHHDLVSSLPLEEGMSPVRLRKYQGVWMSEYFLVGTMNAQRYFKARPTDILLASYPKSGTTWLKALTFATMTRTRHSFGCHPLHHLNPHECVPLLDEIAGSLESLSEIDFASDPRLISTHLPLSLLPESIKSCGCRLIYVCREPKDTLVSRWHFHGKIVTNMGKSEELPFEKMFDMFCDDIMPSGSIWEHALGYWNEKTQTPGRVLFLKYEEMLEDPMGTLTRLAEFLGCPFTEEELRVGVPAEIVNLCSFGNLRDLAMQQNRRISPGGIMTTESYYRKGAAGDWRNHLSPEMADKLDQITAKKLQGTAKGGRQLQLRSCMDFGLPYAKTKDTDDLTQLATERGEAGRTQGQRKA</sequence>
<keyword evidence="7" id="KW-1185">Reference proteome</keyword>
<comment type="caution">
    <text evidence="6">The sequence shown here is derived from an EMBL/GenBank/DDBJ whole genome shotgun (WGS) entry which is preliminary data.</text>
</comment>
<comment type="similarity">
    <text evidence="1 3">Belongs to the sulfotransferase 1 family.</text>
</comment>
<feature type="domain" description="Sulfotransferase" evidence="5">
    <location>
        <begin position="60"/>
        <end position="321"/>
    </location>
</feature>
<proteinExistence type="inferred from homology"/>
<reference evidence="6 7" key="1">
    <citation type="journal article" date="2019" name="Nat. Plants">
        <title>Genome sequencing of Musa balbisiana reveals subgenome evolution and function divergence in polyploid bananas.</title>
        <authorList>
            <person name="Yao X."/>
        </authorList>
    </citation>
    <scope>NUCLEOTIDE SEQUENCE [LARGE SCALE GENOMIC DNA]</scope>
    <source>
        <strain evidence="7">cv. DH-PKW</strain>
        <tissue evidence="6">Leaves</tissue>
    </source>
</reference>
<dbReference type="Proteomes" id="UP000317650">
    <property type="component" value="Chromosome 4"/>
</dbReference>
<dbReference type="EC" id="2.8.2.-" evidence="3"/>
<name>A0A4S8KBX0_MUSBA</name>
<dbReference type="InterPro" id="IPR027417">
    <property type="entry name" value="P-loop_NTPase"/>
</dbReference>
<dbReference type="Gene3D" id="3.40.50.300">
    <property type="entry name" value="P-loop containing nucleotide triphosphate hydrolases"/>
    <property type="match status" value="1"/>
</dbReference>
<evidence type="ECO:0000256" key="2">
    <source>
        <dbReference type="ARBA" id="ARBA00022679"/>
    </source>
</evidence>
<accession>A0A4S8KBX0</accession>
<dbReference type="STRING" id="52838.A0A4S8KBX0"/>
<dbReference type="Pfam" id="PF00685">
    <property type="entry name" value="Sulfotransfer_1"/>
    <property type="match status" value="1"/>
</dbReference>
<organism evidence="6 7">
    <name type="scientific">Musa balbisiana</name>
    <name type="common">Banana</name>
    <dbReference type="NCBI Taxonomy" id="52838"/>
    <lineage>
        <taxon>Eukaryota</taxon>
        <taxon>Viridiplantae</taxon>
        <taxon>Streptophyta</taxon>
        <taxon>Embryophyta</taxon>
        <taxon>Tracheophyta</taxon>
        <taxon>Spermatophyta</taxon>
        <taxon>Magnoliopsida</taxon>
        <taxon>Liliopsida</taxon>
        <taxon>Zingiberales</taxon>
        <taxon>Musaceae</taxon>
        <taxon>Musa</taxon>
    </lineage>
</organism>
<dbReference type="PANTHER" id="PTHR11783">
    <property type="entry name" value="SULFOTRANSFERASE SULT"/>
    <property type="match status" value="1"/>
</dbReference>
<evidence type="ECO:0000259" key="5">
    <source>
        <dbReference type="Pfam" id="PF00685"/>
    </source>
</evidence>
<feature type="region of interest" description="Disordered" evidence="4">
    <location>
        <begin position="347"/>
        <end position="368"/>
    </location>
</feature>
<dbReference type="AlphaFoldDB" id="A0A4S8KBX0"/>
<dbReference type="InterPro" id="IPR000863">
    <property type="entry name" value="Sulfotransferase_dom"/>
</dbReference>
<evidence type="ECO:0000256" key="3">
    <source>
        <dbReference type="RuleBase" id="RU361155"/>
    </source>
</evidence>